<dbReference type="Gene3D" id="3.90.1150.10">
    <property type="entry name" value="Aspartate Aminotransferase, domain 1"/>
    <property type="match status" value="1"/>
</dbReference>
<gene>
    <name evidence="3" type="ORF">LCGC14_2404460</name>
</gene>
<dbReference type="PANTHER" id="PTHR11986">
    <property type="entry name" value="AMINOTRANSFERASE CLASS III"/>
    <property type="match status" value="1"/>
</dbReference>
<dbReference type="GO" id="GO:0008483">
    <property type="term" value="F:transaminase activity"/>
    <property type="evidence" value="ECO:0007669"/>
    <property type="project" value="InterPro"/>
</dbReference>
<dbReference type="InterPro" id="IPR015421">
    <property type="entry name" value="PyrdxlP-dep_Trfase_major"/>
</dbReference>
<dbReference type="PANTHER" id="PTHR11986:SF18">
    <property type="entry name" value="ORNITHINE AMINOTRANSFERASE, MITOCHONDRIAL"/>
    <property type="match status" value="1"/>
</dbReference>
<organism evidence="3">
    <name type="scientific">marine sediment metagenome</name>
    <dbReference type="NCBI Taxonomy" id="412755"/>
    <lineage>
        <taxon>unclassified sequences</taxon>
        <taxon>metagenomes</taxon>
        <taxon>ecological metagenomes</taxon>
    </lineage>
</organism>
<dbReference type="AlphaFoldDB" id="A0A0F9E6N2"/>
<evidence type="ECO:0000256" key="1">
    <source>
        <dbReference type="ARBA" id="ARBA00001933"/>
    </source>
</evidence>
<comment type="caution">
    <text evidence="3">The sequence shown here is derived from an EMBL/GenBank/DDBJ whole genome shotgun (WGS) entry which is preliminary data.</text>
</comment>
<dbReference type="GO" id="GO:0030170">
    <property type="term" value="F:pyridoxal phosphate binding"/>
    <property type="evidence" value="ECO:0007669"/>
    <property type="project" value="InterPro"/>
</dbReference>
<evidence type="ECO:0000256" key="2">
    <source>
        <dbReference type="ARBA" id="ARBA00022898"/>
    </source>
</evidence>
<protein>
    <submittedName>
        <fullName evidence="3">Uncharacterized protein</fullName>
    </submittedName>
</protein>
<name>A0A0F9E6N2_9ZZZZ</name>
<proteinExistence type="predicted"/>
<dbReference type="GO" id="GO:0055129">
    <property type="term" value="P:L-proline biosynthetic process"/>
    <property type="evidence" value="ECO:0007669"/>
    <property type="project" value="UniProtKB-UniPathway"/>
</dbReference>
<evidence type="ECO:0000313" key="3">
    <source>
        <dbReference type="EMBL" id="KKL25521.1"/>
    </source>
</evidence>
<dbReference type="GO" id="GO:0042802">
    <property type="term" value="F:identical protein binding"/>
    <property type="evidence" value="ECO:0007669"/>
    <property type="project" value="TreeGrafter"/>
</dbReference>
<dbReference type="InterPro" id="IPR015422">
    <property type="entry name" value="PyrdxlP-dep_Trfase_small"/>
</dbReference>
<dbReference type="UniPathway" id="UPA00098">
    <property type="reaction ID" value="UER00358"/>
</dbReference>
<dbReference type="InterPro" id="IPR015424">
    <property type="entry name" value="PyrdxlP-dep_Trfase"/>
</dbReference>
<keyword evidence="2" id="KW-0663">Pyridoxal phosphate</keyword>
<dbReference type="InterPro" id="IPR050103">
    <property type="entry name" value="Class-III_PLP-dep_AT"/>
</dbReference>
<comment type="cofactor">
    <cofactor evidence="1">
        <name>pyridoxal 5'-phosphate</name>
        <dbReference type="ChEBI" id="CHEBI:597326"/>
    </cofactor>
</comment>
<dbReference type="SUPFAM" id="SSF53383">
    <property type="entry name" value="PLP-dependent transferases"/>
    <property type="match status" value="1"/>
</dbReference>
<accession>A0A0F9E6N2</accession>
<dbReference type="FunFam" id="3.90.1150.10:FF:000219">
    <property type="entry name" value="Ornithine aminotransferase"/>
    <property type="match status" value="1"/>
</dbReference>
<dbReference type="Gene3D" id="3.40.640.10">
    <property type="entry name" value="Type I PLP-dependent aspartate aminotransferase-like (Major domain)"/>
    <property type="match status" value="1"/>
</dbReference>
<reference evidence="3" key="1">
    <citation type="journal article" date="2015" name="Nature">
        <title>Complex archaea that bridge the gap between prokaryotes and eukaryotes.</title>
        <authorList>
            <person name="Spang A."/>
            <person name="Saw J.H."/>
            <person name="Jorgensen S.L."/>
            <person name="Zaremba-Niedzwiedzka K."/>
            <person name="Martijn J."/>
            <person name="Lind A.E."/>
            <person name="van Eijk R."/>
            <person name="Schleper C."/>
            <person name="Guy L."/>
            <person name="Ettema T.J."/>
        </authorList>
    </citation>
    <scope>NUCLEOTIDE SEQUENCE</scope>
</reference>
<dbReference type="EMBL" id="LAZR01036184">
    <property type="protein sequence ID" value="KKL25521.1"/>
    <property type="molecule type" value="Genomic_DNA"/>
</dbReference>
<dbReference type="Pfam" id="PF00202">
    <property type="entry name" value="Aminotran_3"/>
    <property type="match status" value="1"/>
</dbReference>
<dbReference type="InterPro" id="IPR005814">
    <property type="entry name" value="Aminotrans_3"/>
</dbReference>
<sequence length="106" mass="12448">MRTQDYIAREDKFGAHNYHPLPVVLDRGEGVYVWDVEGKKYFDFLSAYSAVNQGHCHPKIRQAMIDQAERLTLTSRAFHNDQLGSFYKEICELTRSHKVLPIRYCR</sequence>